<gene>
    <name evidence="6" type="ORF">VFPBJ_09095</name>
</gene>
<comment type="similarity">
    <text evidence="1">Belongs to the stanniocalcin family.</text>
</comment>
<accession>A0A179GC86</accession>
<dbReference type="EMBL" id="LSBH01000008">
    <property type="protein sequence ID" value="OAQ75120.1"/>
    <property type="molecule type" value="Genomic_DNA"/>
</dbReference>
<keyword evidence="3" id="KW-0372">Hormone</keyword>
<evidence type="ECO:0000256" key="3">
    <source>
        <dbReference type="ARBA" id="ARBA00022702"/>
    </source>
</evidence>
<dbReference type="PANTHER" id="PTHR11245">
    <property type="entry name" value="STANNIOCALCIN"/>
    <property type="match status" value="1"/>
</dbReference>
<dbReference type="GO" id="GO:0006874">
    <property type="term" value="P:intracellular calcium ion homeostasis"/>
    <property type="evidence" value="ECO:0007669"/>
    <property type="project" value="TreeGrafter"/>
</dbReference>
<dbReference type="PANTHER" id="PTHR11245:SF6">
    <property type="entry name" value="DUF19 DOMAIN-CONTAINING PROTEIN"/>
    <property type="match status" value="1"/>
</dbReference>
<comment type="subunit">
    <text evidence="2">Homodimer; disulfide-linked.</text>
</comment>
<proteinExistence type="inferred from homology"/>
<dbReference type="GO" id="GO:0005179">
    <property type="term" value="F:hormone activity"/>
    <property type="evidence" value="ECO:0007669"/>
    <property type="project" value="UniProtKB-KW"/>
</dbReference>
<keyword evidence="4" id="KW-1015">Disulfide bond</keyword>
<dbReference type="AlphaFoldDB" id="A0A179GC86"/>
<comment type="caution">
    <text evidence="6">The sequence shown here is derived from an EMBL/GenBank/DDBJ whole genome shotgun (WGS) entry which is preliminary data.</text>
</comment>
<dbReference type="InterPro" id="IPR004978">
    <property type="entry name" value="Stanniocalcin"/>
</dbReference>
<evidence type="ECO:0000256" key="4">
    <source>
        <dbReference type="ARBA" id="ARBA00023157"/>
    </source>
</evidence>
<organism evidence="6 7">
    <name type="scientific">Purpureocillium lilacinum</name>
    <name type="common">Paecilomyces lilacinus</name>
    <dbReference type="NCBI Taxonomy" id="33203"/>
    <lineage>
        <taxon>Eukaryota</taxon>
        <taxon>Fungi</taxon>
        <taxon>Dikarya</taxon>
        <taxon>Ascomycota</taxon>
        <taxon>Pezizomycotina</taxon>
        <taxon>Sordariomycetes</taxon>
        <taxon>Hypocreomycetidae</taxon>
        <taxon>Hypocreales</taxon>
        <taxon>Ophiocordycipitaceae</taxon>
        <taxon>Purpureocillium</taxon>
    </lineage>
</organism>
<evidence type="ECO:0000256" key="2">
    <source>
        <dbReference type="ARBA" id="ARBA00011748"/>
    </source>
</evidence>
<evidence type="ECO:0000313" key="7">
    <source>
        <dbReference type="Proteomes" id="UP000078240"/>
    </source>
</evidence>
<reference evidence="6 7" key="1">
    <citation type="submission" date="2016-01" db="EMBL/GenBank/DDBJ databases">
        <title>Biosynthesis of antibiotic leucinostatins and their inhibition on Phytophthora in bio-control Purpureocillium lilacinum.</title>
        <authorList>
            <person name="Wang G."/>
            <person name="Liu Z."/>
            <person name="Lin R."/>
            <person name="Li E."/>
            <person name="Mao Z."/>
            <person name="Ling J."/>
            <person name="Yin W."/>
            <person name="Xie B."/>
        </authorList>
    </citation>
    <scope>NUCLEOTIDE SEQUENCE [LARGE SCALE GENOMIC DNA]</scope>
    <source>
        <strain evidence="6">PLBJ-1</strain>
    </source>
</reference>
<protein>
    <submittedName>
        <fullName evidence="6">Stanniocalcin family domain-containing protein</fullName>
    </submittedName>
</protein>
<sequence>MKDQTGHANPDANGISAIAPSDQNRDYTPTLKHRIRQTSIIQARAVEWLSTSAMPTGRFELVHMYDYDAVFFARNCLLASALGATACVPSLVLEGVSEERSNAPNSPFTLRASCADLGNEHAVFLRGNSAAEPQSVRGILLNTTVSSDGIAVPGLRPGQQTITVVAADARGNPIMQNFMLRFGSDRSARFEIFQAKSADPSPAACSCGSCQDCPGRPICEPNCQIPPQSCDFYTSCAEETLHCGSDGYPVRYGAKNCGRFVHNLGAFSPSGQAWVWRVMTCLQRALVEPVGRCGATCQVIEDAAFASHPVCYVDSGVCDLPLQDLVEIVVTVNTDLFAGPALEQVFKTAGGCAAHYDRELGARIAELEEEARDQPIRKPVIYAEIVLLRGVKRFIGNFAGP</sequence>
<evidence type="ECO:0000256" key="1">
    <source>
        <dbReference type="ARBA" id="ARBA00008693"/>
    </source>
</evidence>
<name>A0A179GC86_PURLI</name>
<feature type="region of interest" description="Disordered" evidence="5">
    <location>
        <begin position="1"/>
        <end position="24"/>
    </location>
</feature>
<evidence type="ECO:0000256" key="5">
    <source>
        <dbReference type="SAM" id="MobiDB-lite"/>
    </source>
</evidence>
<evidence type="ECO:0000313" key="6">
    <source>
        <dbReference type="EMBL" id="OAQ75120.1"/>
    </source>
</evidence>
<dbReference type="Proteomes" id="UP000078240">
    <property type="component" value="Unassembled WGS sequence"/>
</dbReference>
<dbReference type="GO" id="GO:0005576">
    <property type="term" value="C:extracellular region"/>
    <property type="evidence" value="ECO:0007669"/>
    <property type="project" value="InterPro"/>
</dbReference>